<dbReference type="Proteomes" id="UP000322139">
    <property type="component" value="Unassembled WGS sequence"/>
</dbReference>
<dbReference type="SUPFAM" id="SSF55961">
    <property type="entry name" value="Bet v1-like"/>
    <property type="match status" value="1"/>
</dbReference>
<evidence type="ECO:0000313" key="3">
    <source>
        <dbReference type="EMBL" id="TYS52059.1"/>
    </source>
</evidence>
<name>A0A5D4RMK3_9BACI</name>
<organism evidence="3 4">
    <name type="scientific">Bacillus infantis</name>
    <dbReference type="NCBI Taxonomy" id="324767"/>
    <lineage>
        <taxon>Bacteria</taxon>
        <taxon>Bacillati</taxon>
        <taxon>Bacillota</taxon>
        <taxon>Bacilli</taxon>
        <taxon>Bacillales</taxon>
        <taxon>Bacillaceae</taxon>
        <taxon>Bacillus</taxon>
    </lineage>
</organism>
<comment type="caution">
    <text evidence="3">The sequence shown here is derived from an EMBL/GenBank/DDBJ whole genome shotgun (WGS) entry which is preliminary data.</text>
</comment>
<dbReference type="Pfam" id="PF08327">
    <property type="entry name" value="AHSA1"/>
    <property type="match status" value="1"/>
</dbReference>
<dbReference type="AlphaFoldDB" id="A0A5D4RMK3"/>
<dbReference type="InterPro" id="IPR013538">
    <property type="entry name" value="ASHA1/2-like_C"/>
</dbReference>
<evidence type="ECO:0000259" key="2">
    <source>
        <dbReference type="Pfam" id="PF08327"/>
    </source>
</evidence>
<dbReference type="InterPro" id="IPR023393">
    <property type="entry name" value="START-like_dom_sf"/>
</dbReference>
<dbReference type="CDD" id="cd07814">
    <property type="entry name" value="SRPBCC_CalC_Aha1-like"/>
    <property type="match status" value="1"/>
</dbReference>
<sequence length="155" mass="17471">MDWGNSKMPEINHRILIRKDRHDIYRVLTTAEGWNSWFTDGTELNLNSDGTGDIRLKWNNYGPEKLVLEDGGRILHAEPDSRFIFQWAPGESPTTVSFTLEPAEEGTIVSVHETGYSSSRKDLQACVNCAAGWGEALVLLKFYAEHALVCKQDLC</sequence>
<dbReference type="Gene3D" id="3.30.530.20">
    <property type="match status" value="1"/>
</dbReference>
<proteinExistence type="inferred from homology"/>
<comment type="similarity">
    <text evidence="1">Belongs to the AHA1 family.</text>
</comment>
<reference evidence="3 4" key="1">
    <citation type="submission" date="2019-08" db="EMBL/GenBank/DDBJ databases">
        <title>Bacillus genomes from the desert of Cuatro Cienegas, Coahuila.</title>
        <authorList>
            <person name="Olmedo-Alvarez G."/>
        </authorList>
    </citation>
    <scope>NUCLEOTIDE SEQUENCE [LARGE SCALE GENOMIC DNA]</scope>
    <source>
        <strain evidence="3 4">CH446_14T</strain>
    </source>
</reference>
<evidence type="ECO:0000313" key="4">
    <source>
        <dbReference type="Proteomes" id="UP000322139"/>
    </source>
</evidence>
<gene>
    <name evidence="3" type="ORF">FZD51_01015</name>
</gene>
<protein>
    <submittedName>
        <fullName evidence="3">SRPBCC domain-containing protein</fullName>
    </submittedName>
</protein>
<feature type="domain" description="Activator of Hsp90 ATPase homologue 1/2-like C-terminal" evidence="2">
    <location>
        <begin position="22"/>
        <end position="143"/>
    </location>
</feature>
<accession>A0A5D4RMK3</accession>
<evidence type="ECO:0000256" key="1">
    <source>
        <dbReference type="ARBA" id="ARBA00006817"/>
    </source>
</evidence>
<dbReference type="EMBL" id="VTER01000001">
    <property type="protein sequence ID" value="TYS52059.1"/>
    <property type="molecule type" value="Genomic_DNA"/>
</dbReference>